<evidence type="ECO:0000313" key="3">
    <source>
        <dbReference type="Proteomes" id="UP000800040"/>
    </source>
</evidence>
<proteinExistence type="predicted"/>
<feature type="region of interest" description="Disordered" evidence="1">
    <location>
        <begin position="169"/>
        <end position="200"/>
    </location>
</feature>
<accession>A0A6A5KPB4</accession>
<sequence length="282" mass="31010">MPAVVLQLGSGSHNTDDANTTHLFRFIDDVDPTHSSFARHVHRRAEARTMLRSTPEVAAGTMSVCPRRGALVAPFSGGAAPRTTFARPHGDTVVHQTAARQRELSQRLPGYQIIIAGSMRRAHVCSAAAGMLATLFENTPANTRISRQQYVNAHTPEDRAGVRLPFPKRRQLRPPCEPPTALGDCTNTGREDAASSPRPNRPILTFFAQFKEVSCGLREKDWSCLRTQRGGSPGPQCHGDGVLKLMRPPKQNEECLSEAFESDTGIYLIRAGCPRWGWVPMH</sequence>
<reference evidence="2" key="1">
    <citation type="submission" date="2020-01" db="EMBL/GenBank/DDBJ databases">
        <authorList>
            <consortium name="DOE Joint Genome Institute"/>
            <person name="Haridas S."/>
            <person name="Albert R."/>
            <person name="Binder M."/>
            <person name="Bloem J."/>
            <person name="Labutti K."/>
            <person name="Salamov A."/>
            <person name="Andreopoulos B."/>
            <person name="Baker S.E."/>
            <person name="Barry K."/>
            <person name="Bills G."/>
            <person name="Bluhm B.H."/>
            <person name="Cannon C."/>
            <person name="Castanera R."/>
            <person name="Culley D.E."/>
            <person name="Daum C."/>
            <person name="Ezra D."/>
            <person name="Gonzalez J.B."/>
            <person name="Henrissat B."/>
            <person name="Kuo A."/>
            <person name="Liang C."/>
            <person name="Lipzen A."/>
            <person name="Lutzoni F."/>
            <person name="Magnuson J."/>
            <person name="Mondo S."/>
            <person name="Nolan M."/>
            <person name="Ohm R."/>
            <person name="Pangilinan J."/>
            <person name="Park H.-J."/>
            <person name="Ramirez L."/>
            <person name="Alfaro M."/>
            <person name="Sun H."/>
            <person name="Tritt A."/>
            <person name="Yoshinaga Y."/>
            <person name="Zwiers L.-H."/>
            <person name="Turgeon B.G."/>
            <person name="Goodwin S.B."/>
            <person name="Spatafora J.W."/>
            <person name="Crous P.W."/>
            <person name="Grigoriev I.V."/>
        </authorList>
    </citation>
    <scope>NUCLEOTIDE SEQUENCE</scope>
    <source>
        <strain evidence="2">P77</strain>
    </source>
</reference>
<protein>
    <submittedName>
        <fullName evidence="2">Uncharacterized protein</fullName>
    </submittedName>
</protein>
<organism evidence="2 3">
    <name type="scientific">Decorospora gaudefroyi</name>
    <dbReference type="NCBI Taxonomy" id="184978"/>
    <lineage>
        <taxon>Eukaryota</taxon>
        <taxon>Fungi</taxon>
        <taxon>Dikarya</taxon>
        <taxon>Ascomycota</taxon>
        <taxon>Pezizomycotina</taxon>
        <taxon>Dothideomycetes</taxon>
        <taxon>Pleosporomycetidae</taxon>
        <taxon>Pleosporales</taxon>
        <taxon>Pleosporineae</taxon>
        <taxon>Pleosporaceae</taxon>
        <taxon>Decorospora</taxon>
    </lineage>
</organism>
<dbReference type="AlphaFoldDB" id="A0A6A5KPB4"/>
<evidence type="ECO:0000313" key="2">
    <source>
        <dbReference type="EMBL" id="KAF1837842.1"/>
    </source>
</evidence>
<dbReference type="Proteomes" id="UP000800040">
    <property type="component" value="Unassembled WGS sequence"/>
</dbReference>
<gene>
    <name evidence="2" type="ORF">BDW02DRAFT_576771</name>
</gene>
<dbReference type="EMBL" id="ML975257">
    <property type="protein sequence ID" value="KAF1837842.1"/>
    <property type="molecule type" value="Genomic_DNA"/>
</dbReference>
<evidence type="ECO:0000256" key="1">
    <source>
        <dbReference type="SAM" id="MobiDB-lite"/>
    </source>
</evidence>
<name>A0A6A5KPB4_9PLEO</name>
<keyword evidence="3" id="KW-1185">Reference proteome</keyword>